<organism evidence="2 3">
    <name type="scientific">Pseudoduganella guangdongensis</name>
    <dbReference type="NCBI Taxonomy" id="2692179"/>
    <lineage>
        <taxon>Bacteria</taxon>
        <taxon>Pseudomonadati</taxon>
        <taxon>Pseudomonadota</taxon>
        <taxon>Betaproteobacteria</taxon>
        <taxon>Burkholderiales</taxon>
        <taxon>Oxalobacteraceae</taxon>
        <taxon>Telluria group</taxon>
        <taxon>Pseudoduganella</taxon>
    </lineage>
</organism>
<evidence type="ECO:0000256" key="1">
    <source>
        <dbReference type="SAM" id="SignalP"/>
    </source>
</evidence>
<proteinExistence type="predicted"/>
<name>A0A6N9HMC6_9BURK</name>
<dbReference type="EMBL" id="WWCJ01000019">
    <property type="protein sequence ID" value="MYN04660.1"/>
    <property type="molecule type" value="Genomic_DNA"/>
</dbReference>
<accession>A0A6N9HMC6</accession>
<evidence type="ECO:0000313" key="2">
    <source>
        <dbReference type="EMBL" id="MYN04660.1"/>
    </source>
</evidence>
<dbReference type="AlphaFoldDB" id="A0A6N9HMC6"/>
<dbReference type="RefSeq" id="WP_161027617.1">
    <property type="nucleotide sequence ID" value="NZ_WWCJ01000019.1"/>
</dbReference>
<feature type="chain" id="PRO_5027024110" description="SPOR domain-containing protein" evidence="1">
    <location>
        <begin position="21"/>
        <end position="80"/>
    </location>
</feature>
<reference evidence="2 3" key="1">
    <citation type="submission" date="2019-12" db="EMBL/GenBank/DDBJ databases">
        <title>Novel species isolated from a subtropical stream in China.</title>
        <authorList>
            <person name="Lu H."/>
        </authorList>
    </citation>
    <scope>NUCLEOTIDE SEQUENCE [LARGE SCALE GENOMIC DNA]</scope>
    <source>
        <strain evidence="2 3">DS3</strain>
    </source>
</reference>
<keyword evidence="1" id="KW-0732">Signal</keyword>
<evidence type="ECO:0008006" key="4">
    <source>
        <dbReference type="Google" id="ProtNLM"/>
    </source>
</evidence>
<gene>
    <name evidence="2" type="ORF">GTP41_21430</name>
</gene>
<sequence>MKALRNFEALFIAILGLACAANYVFDGADESKAPAAYAAAAQPAANQGMPVVVVPAKRMSAAEKQASLAEERKATQPGSI</sequence>
<keyword evidence="3" id="KW-1185">Reference proteome</keyword>
<dbReference type="Proteomes" id="UP000448575">
    <property type="component" value="Unassembled WGS sequence"/>
</dbReference>
<evidence type="ECO:0000313" key="3">
    <source>
        <dbReference type="Proteomes" id="UP000448575"/>
    </source>
</evidence>
<comment type="caution">
    <text evidence="2">The sequence shown here is derived from an EMBL/GenBank/DDBJ whole genome shotgun (WGS) entry which is preliminary data.</text>
</comment>
<feature type="signal peptide" evidence="1">
    <location>
        <begin position="1"/>
        <end position="20"/>
    </location>
</feature>
<protein>
    <recommendedName>
        <fullName evidence="4">SPOR domain-containing protein</fullName>
    </recommendedName>
</protein>
<dbReference type="PROSITE" id="PS51257">
    <property type="entry name" value="PROKAR_LIPOPROTEIN"/>
    <property type="match status" value="1"/>
</dbReference>